<protein>
    <submittedName>
        <fullName evidence="4">Hpt domain-containing protein</fullName>
    </submittedName>
</protein>
<accession>A0ABP9FDD2</accession>
<evidence type="ECO:0000259" key="3">
    <source>
        <dbReference type="PROSITE" id="PS50894"/>
    </source>
</evidence>
<dbReference type="SUPFAM" id="SSF47226">
    <property type="entry name" value="Histidine-containing phosphotransfer domain, HPT domain"/>
    <property type="match status" value="1"/>
</dbReference>
<dbReference type="InterPro" id="IPR008207">
    <property type="entry name" value="Sig_transdc_His_kin_Hpt_dom"/>
</dbReference>
<keyword evidence="1" id="KW-0902">Two-component regulatory system</keyword>
<dbReference type="Proteomes" id="UP001499988">
    <property type="component" value="Unassembled WGS sequence"/>
</dbReference>
<dbReference type="InterPro" id="IPR036641">
    <property type="entry name" value="HPT_dom_sf"/>
</dbReference>
<keyword evidence="2" id="KW-0597">Phosphoprotein</keyword>
<dbReference type="PROSITE" id="PS50894">
    <property type="entry name" value="HPT"/>
    <property type="match status" value="1"/>
</dbReference>
<dbReference type="CDD" id="cd00088">
    <property type="entry name" value="HPT"/>
    <property type="match status" value="1"/>
</dbReference>
<dbReference type="Gene3D" id="1.20.120.160">
    <property type="entry name" value="HPT domain"/>
    <property type="match status" value="1"/>
</dbReference>
<keyword evidence="5" id="KW-1185">Reference proteome</keyword>
<dbReference type="EMBL" id="BAABJZ010000102">
    <property type="protein sequence ID" value="GAA4899985.1"/>
    <property type="molecule type" value="Genomic_DNA"/>
</dbReference>
<proteinExistence type="predicted"/>
<reference evidence="5" key="1">
    <citation type="journal article" date="2019" name="Int. J. Syst. Evol. Microbiol.">
        <title>The Global Catalogue of Microorganisms (GCM) 10K type strain sequencing project: providing services to taxonomists for standard genome sequencing and annotation.</title>
        <authorList>
            <consortium name="The Broad Institute Genomics Platform"/>
            <consortium name="The Broad Institute Genome Sequencing Center for Infectious Disease"/>
            <person name="Wu L."/>
            <person name="Ma J."/>
        </authorList>
    </citation>
    <scope>NUCLEOTIDE SEQUENCE [LARGE SCALE GENOMIC DNA]</scope>
    <source>
        <strain evidence="5">JCM 18401</strain>
    </source>
</reference>
<evidence type="ECO:0000256" key="1">
    <source>
        <dbReference type="ARBA" id="ARBA00023012"/>
    </source>
</evidence>
<name>A0ABP9FDD2_9GAMM</name>
<comment type="caution">
    <text evidence="4">The sequence shown here is derived from an EMBL/GenBank/DDBJ whole genome shotgun (WGS) entry which is preliminary data.</text>
</comment>
<evidence type="ECO:0000256" key="2">
    <source>
        <dbReference type="PROSITE-ProRule" id="PRU00110"/>
    </source>
</evidence>
<sequence>MEQAGYQHLDTATLDQYVAAIGAGTLLKSVVLFEQMAPEYLAAVAQGMADADKAVITSEAHKLKGAAGSVGLKRIQELSQSLQCGDEAAWPAQHPQWFEAIQTHLAGDVALLKQYLNERS</sequence>
<organism evidence="4 5">
    <name type="scientific">Ferrimonas pelagia</name>
    <dbReference type="NCBI Taxonomy" id="1177826"/>
    <lineage>
        <taxon>Bacteria</taxon>
        <taxon>Pseudomonadati</taxon>
        <taxon>Pseudomonadota</taxon>
        <taxon>Gammaproteobacteria</taxon>
        <taxon>Alteromonadales</taxon>
        <taxon>Ferrimonadaceae</taxon>
        <taxon>Ferrimonas</taxon>
    </lineage>
</organism>
<feature type="domain" description="HPt" evidence="3">
    <location>
        <begin position="22"/>
        <end position="120"/>
    </location>
</feature>
<dbReference type="Pfam" id="PF01627">
    <property type="entry name" value="Hpt"/>
    <property type="match status" value="1"/>
</dbReference>
<dbReference type="SMART" id="SM00073">
    <property type="entry name" value="HPT"/>
    <property type="match status" value="1"/>
</dbReference>
<dbReference type="RefSeq" id="WP_345336987.1">
    <property type="nucleotide sequence ID" value="NZ_BAABJZ010000102.1"/>
</dbReference>
<gene>
    <name evidence="4" type="ORF">GCM10023333_37200</name>
</gene>
<feature type="modified residue" description="Phosphohistidine" evidence="2">
    <location>
        <position position="61"/>
    </location>
</feature>
<evidence type="ECO:0000313" key="5">
    <source>
        <dbReference type="Proteomes" id="UP001499988"/>
    </source>
</evidence>
<evidence type="ECO:0000313" key="4">
    <source>
        <dbReference type="EMBL" id="GAA4899985.1"/>
    </source>
</evidence>